<name>A0A6C0JWP4_9ZZZZ</name>
<dbReference type="SUPFAM" id="SSF52540">
    <property type="entry name" value="P-loop containing nucleoside triphosphate hydrolases"/>
    <property type="match status" value="1"/>
</dbReference>
<proteinExistence type="predicted"/>
<organism evidence="1">
    <name type="scientific">viral metagenome</name>
    <dbReference type="NCBI Taxonomy" id="1070528"/>
    <lineage>
        <taxon>unclassified sequences</taxon>
        <taxon>metagenomes</taxon>
        <taxon>organismal metagenomes</taxon>
    </lineage>
</organism>
<sequence>MKTYTKLKISCIIQYKKMGHNLENSIPDLSDHKRVVIVGGPRAGKTSFARKIAVEMEIPGFLIFDERLPFDNPPKWIIVTQHMYNIPGFLLNSATHIYAHIDGTFVLGS</sequence>
<dbReference type="InterPro" id="IPR027417">
    <property type="entry name" value="P-loop_NTPase"/>
</dbReference>
<dbReference type="EMBL" id="MN740695">
    <property type="protein sequence ID" value="QHU08154.1"/>
    <property type="molecule type" value="Genomic_DNA"/>
</dbReference>
<evidence type="ECO:0000313" key="1">
    <source>
        <dbReference type="EMBL" id="QHU08154.1"/>
    </source>
</evidence>
<accession>A0A6C0JWP4</accession>
<protein>
    <submittedName>
        <fullName evidence="1">Uncharacterized protein</fullName>
    </submittedName>
</protein>
<dbReference type="AlphaFoldDB" id="A0A6C0JWP4"/>
<reference evidence="1" key="1">
    <citation type="journal article" date="2020" name="Nature">
        <title>Giant virus diversity and host interactions through global metagenomics.</title>
        <authorList>
            <person name="Schulz F."/>
            <person name="Roux S."/>
            <person name="Paez-Espino D."/>
            <person name="Jungbluth S."/>
            <person name="Walsh D.A."/>
            <person name="Denef V.J."/>
            <person name="McMahon K.D."/>
            <person name="Konstantinidis K.T."/>
            <person name="Eloe-Fadrosh E.A."/>
            <person name="Kyrpides N.C."/>
            <person name="Woyke T."/>
        </authorList>
    </citation>
    <scope>NUCLEOTIDE SEQUENCE</scope>
    <source>
        <strain evidence="1">GVMAG-S-1062768-28</strain>
    </source>
</reference>